<dbReference type="EMBL" id="JACNLL010000022">
    <property type="protein sequence ID" value="MBC8198727.1"/>
    <property type="molecule type" value="Genomic_DNA"/>
</dbReference>
<dbReference type="Proteomes" id="UP000603545">
    <property type="component" value="Unassembled WGS sequence"/>
</dbReference>
<dbReference type="Gene3D" id="1.10.1220.10">
    <property type="entry name" value="Met repressor-like"/>
    <property type="match status" value="1"/>
</dbReference>
<dbReference type="InterPro" id="IPR013321">
    <property type="entry name" value="Arc_rbn_hlx_hlx"/>
</dbReference>
<reference evidence="1 2" key="1">
    <citation type="submission" date="2020-08" db="EMBL/GenBank/DDBJ databases">
        <title>Bridging the membrane lipid divide: bacteria of the FCB group superphylum have the potential to synthesize archaeal ether lipids.</title>
        <authorList>
            <person name="Villanueva L."/>
            <person name="Von Meijenfeldt F.A.B."/>
            <person name="Westbye A.B."/>
            <person name="Yadav S."/>
            <person name="Hopmans E.C."/>
            <person name="Dutilh B.E."/>
            <person name="Sinninghe Damste J.S."/>
        </authorList>
    </citation>
    <scope>NUCLEOTIDE SEQUENCE [LARGE SCALE GENOMIC DNA]</scope>
    <source>
        <strain evidence="1">NIOZ-UU82</strain>
    </source>
</reference>
<comment type="caution">
    <text evidence="1">The sequence shown here is derived from an EMBL/GenBank/DDBJ whole genome shotgun (WGS) entry which is preliminary data.</text>
</comment>
<gene>
    <name evidence="1" type="ORF">H8E80_01590</name>
</gene>
<protein>
    <recommendedName>
        <fullName evidence="3">Ribbon-helix-helix protein CopG domain-containing protein</fullName>
    </recommendedName>
</protein>
<evidence type="ECO:0000313" key="2">
    <source>
        <dbReference type="Proteomes" id="UP000603545"/>
    </source>
</evidence>
<accession>A0A8J6N552</accession>
<evidence type="ECO:0008006" key="3">
    <source>
        <dbReference type="Google" id="ProtNLM"/>
    </source>
</evidence>
<name>A0A8J6N552_9BACT</name>
<dbReference type="AlphaFoldDB" id="A0A8J6N552"/>
<sequence length="77" mass="8820">MRTKKKMSVTIDADIFEAIEKAAKSCNMVKSQLAQEAFRLWFKKRTEELMAKGYVEMASEDRGFSDTTLHAQNEVLS</sequence>
<dbReference type="GO" id="GO:0006355">
    <property type="term" value="P:regulation of DNA-templated transcription"/>
    <property type="evidence" value="ECO:0007669"/>
    <property type="project" value="InterPro"/>
</dbReference>
<evidence type="ECO:0000313" key="1">
    <source>
        <dbReference type="EMBL" id="MBC8198727.1"/>
    </source>
</evidence>
<organism evidence="1 2">
    <name type="scientific">Candidatus Desulfaltia bathyphila</name>
    <dbReference type="NCBI Taxonomy" id="2841697"/>
    <lineage>
        <taxon>Bacteria</taxon>
        <taxon>Pseudomonadati</taxon>
        <taxon>Thermodesulfobacteriota</taxon>
        <taxon>Desulfobacteria</taxon>
        <taxon>Desulfobacterales</taxon>
        <taxon>Desulfobacterales incertae sedis</taxon>
        <taxon>Candidatus Desulfaltia</taxon>
    </lineage>
</organism>
<proteinExistence type="predicted"/>